<dbReference type="InterPro" id="IPR011969">
    <property type="entry name" value="Clan_AA_Asp_peptidase_C"/>
</dbReference>
<evidence type="ECO:0008006" key="4">
    <source>
        <dbReference type="Google" id="ProtNLM"/>
    </source>
</evidence>
<dbReference type="Pfam" id="PF13975">
    <property type="entry name" value="gag-asp_proteas"/>
    <property type="match status" value="1"/>
</dbReference>
<organism evidence="2 3">
    <name type="scientific">Granulosicoccus antarcticus IMCC3135</name>
    <dbReference type="NCBI Taxonomy" id="1192854"/>
    <lineage>
        <taxon>Bacteria</taxon>
        <taxon>Pseudomonadati</taxon>
        <taxon>Pseudomonadota</taxon>
        <taxon>Gammaproteobacteria</taxon>
        <taxon>Chromatiales</taxon>
        <taxon>Granulosicoccaceae</taxon>
        <taxon>Granulosicoccus</taxon>
    </lineage>
</organism>
<dbReference type="Gene3D" id="2.40.70.10">
    <property type="entry name" value="Acid Proteases"/>
    <property type="match status" value="1"/>
</dbReference>
<dbReference type="NCBIfam" id="TIGR02281">
    <property type="entry name" value="clan_AA_DTGA"/>
    <property type="match status" value="1"/>
</dbReference>
<keyword evidence="1" id="KW-0472">Membrane</keyword>
<dbReference type="OrthoDB" id="185963at2"/>
<protein>
    <recommendedName>
        <fullName evidence="4">Peptidase A2 domain-containing protein</fullName>
    </recommendedName>
</protein>
<keyword evidence="1" id="KW-1133">Transmembrane helix</keyword>
<name>A0A2Z2NK79_9GAMM</name>
<feature type="transmembrane region" description="Helical" evidence="1">
    <location>
        <begin position="16"/>
        <end position="36"/>
    </location>
</feature>
<dbReference type="EMBL" id="CP018632">
    <property type="protein sequence ID" value="ASJ71716.1"/>
    <property type="molecule type" value="Genomic_DNA"/>
</dbReference>
<dbReference type="InterPro" id="IPR021109">
    <property type="entry name" value="Peptidase_aspartic_dom_sf"/>
</dbReference>
<dbReference type="KEGG" id="gai:IMCC3135_08065"/>
<reference evidence="2 3" key="1">
    <citation type="submission" date="2016-12" db="EMBL/GenBank/DDBJ databases">
        <authorList>
            <person name="Song W.-J."/>
            <person name="Kurnit D.M."/>
        </authorList>
    </citation>
    <scope>NUCLEOTIDE SEQUENCE [LARGE SCALE GENOMIC DNA]</scope>
    <source>
        <strain evidence="2 3">IMCC3135</strain>
    </source>
</reference>
<keyword evidence="1" id="KW-0812">Transmembrane</keyword>
<dbReference type="SUPFAM" id="SSF50630">
    <property type="entry name" value="Acid proteases"/>
    <property type="match status" value="1"/>
</dbReference>
<accession>A0A2Z2NK79</accession>
<evidence type="ECO:0000313" key="2">
    <source>
        <dbReference type="EMBL" id="ASJ71716.1"/>
    </source>
</evidence>
<dbReference type="AlphaFoldDB" id="A0A2Z2NK79"/>
<dbReference type="InterPro" id="IPR034122">
    <property type="entry name" value="Retropepsin-like_bacterial"/>
</dbReference>
<sequence length="177" mass="19507">MSDSKTDSSHDSGKTIAGWMIVLLWLLILGGGTLLAQRMLDNRLMNNAPEWTSQNGASPTLRLKSDRYGQYQLEGLVNDQPVTFLIDTGATGISLSDVVARRSGLERGRRFNVLTANGTAQVFSTQLDSLSIGPFTQRNVRAHINPSLEGFTALLGMEFLRHYDLTQRRGELTISLP</sequence>
<keyword evidence="3" id="KW-1185">Reference proteome</keyword>
<evidence type="ECO:0000313" key="3">
    <source>
        <dbReference type="Proteomes" id="UP000250079"/>
    </source>
</evidence>
<dbReference type="CDD" id="cd05483">
    <property type="entry name" value="retropepsin_like_bacteria"/>
    <property type="match status" value="1"/>
</dbReference>
<dbReference type="Proteomes" id="UP000250079">
    <property type="component" value="Chromosome"/>
</dbReference>
<evidence type="ECO:0000256" key="1">
    <source>
        <dbReference type="SAM" id="Phobius"/>
    </source>
</evidence>
<proteinExistence type="predicted"/>
<gene>
    <name evidence="2" type="ORF">IMCC3135_08065</name>
</gene>
<dbReference type="RefSeq" id="WP_157735844.1">
    <property type="nucleotide sequence ID" value="NZ_CP018632.1"/>
</dbReference>